<comment type="caution">
    <text evidence="1">The sequence shown here is derived from an EMBL/GenBank/DDBJ whole genome shotgun (WGS) entry which is preliminary data.</text>
</comment>
<name>A0A0F9PCW9_9ZZZZ</name>
<organism evidence="1">
    <name type="scientific">marine sediment metagenome</name>
    <dbReference type="NCBI Taxonomy" id="412755"/>
    <lineage>
        <taxon>unclassified sequences</taxon>
        <taxon>metagenomes</taxon>
        <taxon>ecological metagenomes</taxon>
    </lineage>
</organism>
<dbReference type="EMBL" id="LAZR01003391">
    <property type="protein sequence ID" value="KKN18830.1"/>
    <property type="molecule type" value="Genomic_DNA"/>
</dbReference>
<accession>A0A0F9PCW9</accession>
<dbReference type="AlphaFoldDB" id="A0A0F9PCW9"/>
<evidence type="ECO:0000313" key="2">
    <source>
        <dbReference type="EMBL" id="KKN18830.1"/>
    </source>
</evidence>
<protein>
    <submittedName>
        <fullName evidence="1">Uncharacterized protein</fullName>
    </submittedName>
</protein>
<gene>
    <name evidence="2" type="ORF">LCGC14_0951710</name>
    <name evidence="1" type="ORF">LCGC14_1153910</name>
</gene>
<reference evidence="1" key="1">
    <citation type="journal article" date="2015" name="Nature">
        <title>Complex archaea that bridge the gap between prokaryotes and eukaryotes.</title>
        <authorList>
            <person name="Spang A."/>
            <person name="Saw J.H."/>
            <person name="Jorgensen S.L."/>
            <person name="Zaremba-Niedzwiedzka K."/>
            <person name="Martijn J."/>
            <person name="Lind A.E."/>
            <person name="van Eijk R."/>
            <person name="Schleper C."/>
            <person name="Guy L."/>
            <person name="Ettema T.J."/>
        </authorList>
    </citation>
    <scope>NUCLEOTIDE SEQUENCE</scope>
</reference>
<evidence type="ECO:0000313" key="1">
    <source>
        <dbReference type="EMBL" id="KKM98840.1"/>
    </source>
</evidence>
<proteinExistence type="predicted"/>
<dbReference type="EMBL" id="LAZR01005570">
    <property type="protein sequence ID" value="KKM98840.1"/>
    <property type="molecule type" value="Genomic_DNA"/>
</dbReference>
<sequence>MSLPFTCNHCGQPCRPLYFDEKVHHRGSCKECLDIARGYAQKPDNPVQFTDASSVLVFENPKTGQVSYPGRNDRPMPEKYVKAGFRPKRMHHLHEVDALTRKTGAVNQAMHFDQNSLPPCDDR</sequence>